<keyword evidence="3" id="KW-1185">Reference proteome</keyword>
<protein>
    <submittedName>
        <fullName evidence="2">Uncharacterized protein</fullName>
    </submittedName>
</protein>
<evidence type="ECO:0000313" key="3">
    <source>
        <dbReference type="Proteomes" id="UP000799444"/>
    </source>
</evidence>
<proteinExistence type="predicted"/>
<reference evidence="2" key="1">
    <citation type="journal article" date="2020" name="Stud. Mycol.">
        <title>101 Dothideomycetes genomes: a test case for predicting lifestyles and emergence of pathogens.</title>
        <authorList>
            <person name="Haridas S."/>
            <person name="Albert R."/>
            <person name="Binder M."/>
            <person name="Bloem J."/>
            <person name="Labutti K."/>
            <person name="Salamov A."/>
            <person name="Andreopoulos B."/>
            <person name="Baker S."/>
            <person name="Barry K."/>
            <person name="Bills G."/>
            <person name="Bluhm B."/>
            <person name="Cannon C."/>
            <person name="Castanera R."/>
            <person name="Culley D."/>
            <person name="Daum C."/>
            <person name="Ezra D."/>
            <person name="Gonzalez J."/>
            <person name="Henrissat B."/>
            <person name="Kuo A."/>
            <person name="Liang C."/>
            <person name="Lipzen A."/>
            <person name="Lutzoni F."/>
            <person name="Magnuson J."/>
            <person name="Mondo S."/>
            <person name="Nolan M."/>
            <person name="Ohm R."/>
            <person name="Pangilinan J."/>
            <person name="Park H.-J."/>
            <person name="Ramirez L."/>
            <person name="Alfaro M."/>
            <person name="Sun H."/>
            <person name="Tritt A."/>
            <person name="Yoshinaga Y."/>
            <person name="Zwiers L.-H."/>
            <person name="Turgeon B."/>
            <person name="Goodwin S."/>
            <person name="Spatafora J."/>
            <person name="Crous P."/>
            <person name="Grigoriev I."/>
        </authorList>
    </citation>
    <scope>NUCLEOTIDE SEQUENCE</scope>
    <source>
        <strain evidence="2">CBS 125425</strain>
    </source>
</reference>
<sequence length="250" mass="27522">MQNSRRDRGQISGRRSRSAAAPPVGARNWLPPTETQSVICLRPLQRCLLTSPARRRYWPVALRVFDVAVVCGRLRWRTRAKTNWRWRRGRASQTVHRAETADETGLLQRGPGSEEEVGSSSGSSGGGGGGTLVHYLRAHLHLEGTTSILSCLEPLPLAACLLARFRPPYYIHAVWPPVGLVARHSAVRPVRARASLALGPRSIQRLCENGCLNHLYRSAWVALSFVETSDDERLLCPSSRPVRAGPAEAG</sequence>
<dbReference type="Proteomes" id="UP000799444">
    <property type="component" value="Unassembled WGS sequence"/>
</dbReference>
<feature type="region of interest" description="Disordered" evidence="1">
    <location>
        <begin position="93"/>
        <end position="126"/>
    </location>
</feature>
<accession>A0A9P4QT32</accession>
<evidence type="ECO:0000313" key="2">
    <source>
        <dbReference type="EMBL" id="KAF2730421.1"/>
    </source>
</evidence>
<name>A0A9P4QT32_9PLEO</name>
<dbReference type="AlphaFoldDB" id="A0A9P4QT32"/>
<comment type="caution">
    <text evidence="2">The sequence shown here is derived from an EMBL/GenBank/DDBJ whole genome shotgun (WGS) entry which is preliminary data.</text>
</comment>
<feature type="region of interest" description="Disordered" evidence="1">
    <location>
        <begin position="1"/>
        <end position="29"/>
    </location>
</feature>
<organism evidence="2 3">
    <name type="scientific">Polyplosphaeria fusca</name>
    <dbReference type="NCBI Taxonomy" id="682080"/>
    <lineage>
        <taxon>Eukaryota</taxon>
        <taxon>Fungi</taxon>
        <taxon>Dikarya</taxon>
        <taxon>Ascomycota</taxon>
        <taxon>Pezizomycotina</taxon>
        <taxon>Dothideomycetes</taxon>
        <taxon>Pleosporomycetidae</taxon>
        <taxon>Pleosporales</taxon>
        <taxon>Tetraplosphaeriaceae</taxon>
        <taxon>Polyplosphaeria</taxon>
    </lineage>
</organism>
<dbReference type="EMBL" id="ML996218">
    <property type="protein sequence ID" value="KAF2730421.1"/>
    <property type="molecule type" value="Genomic_DNA"/>
</dbReference>
<gene>
    <name evidence="2" type="ORF">EJ04DRAFT_46525</name>
</gene>
<evidence type="ECO:0000256" key="1">
    <source>
        <dbReference type="SAM" id="MobiDB-lite"/>
    </source>
</evidence>